<dbReference type="EMBL" id="BMHP01000001">
    <property type="protein sequence ID" value="GGD49611.1"/>
    <property type="molecule type" value="Genomic_DNA"/>
</dbReference>
<keyword evidence="1" id="KW-0812">Transmembrane</keyword>
<keyword evidence="3" id="KW-1185">Reference proteome</keyword>
<evidence type="ECO:0000313" key="2">
    <source>
        <dbReference type="EMBL" id="GGD49611.1"/>
    </source>
</evidence>
<accession>A0A916YK51</accession>
<feature type="transmembrane region" description="Helical" evidence="1">
    <location>
        <begin position="6"/>
        <end position="22"/>
    </location>
</feature>
<feature type="transmembrane region" description="Helical" evidence="1">
    <location>
        <begin position="70"/>
        <end position="88"/>
    </location>
</feature>
<comment type="caution">
    <text evidence="2">The sequence shown here is derived from an EMBL/GenBank/DDBJ whole genome shotgun (WGS) entry which is preliminary data.</text>
</comment>
<evidence type="ECO:0000256" key="1">
    <source>
        <dbReference type="SAM" id="Phobius"/>
    </source>
</evidence>
<reference evidence="2" key="1">
    <citation type="journal article" date="2014" name="Int. J. Syst. Evol. Microbiol.">
        <title>Complete genome sequence of Corynebacterium casei LMG S-19264T (=DSM 44701T), isolated from a smear-ripened cheese.</title>
        <authorList>
            <consortium name="US DOE Joint Genome Institute (JGI-PGF)"/>
            <person name="Walter F."/>
            <person name="Albersmeier A."/>
            <person name="Kalinowski J."/>
            <person name="Ruckert C."/>
        </authorList>
    </citation>
    <scope>NUCLEOTIDE SEQUENCE</scope>
    <source>
        <strain evidence="2">CGMCC 1.15178</strain>
    </source>
</reference>
<name>A0A916YK51_9BACL</name>
<dbReference type="Proteomes" id="UP000612456">
    <property type="component" value="Unassembled WGS sequence"/>
</dbReference>
<gene>
    <name evidence="2" type="ORF">GCM10010911_03910</name>
</gene>
<keyword evidence="1" id="KW-1133">Transmembrane helix</keyword>
<organism evidence="2 3">
    <name type="scientific">Paenibacillus nasutitermitis</name>
    <dbReference type="NCBI Taxonomy" id="1652958"/>
    <lineage>
        <taxon>Bacteria</taxon>
        <taxon>Bacillati</taxon>
        <taxon>Bacillota</taxon>
        <taxon>Bacilli</taxon>
        <taxon>Bacillales</taxon>
        <taxon>Paenibacillaceae</taxon>
        <taxon>Paenibacillus</taxon>
    </lineage>
</organism>
<sequence>MVVIILAGLIMGGCLLYCLCKWKRELEKAVDAIAVVAYIGFFSLAARSVIRTLLDHTVFMTQVHEVLMDPVFLACGAYLGPYGLRLLLERLAGR</sequence>
<dbReference type="RefSeq" id="WP_188988602.1">
    <property type="nucleotide sequence ID" value="NZ_BMHP01000001.1"/>
</dbReference>
<feature type="transmembrane region" description="Helical" evidence="1">
    <location>
        <begin position="29"/>
        <end position="50"/>
    </location>
</feature>
<proteinExistence type="predicted"/>
<keyword evidence="1" id="KW-0472">Membrane</keyword>
<reference evidence="2" key="2">
    <citation type="submission" date="2020-09" db="EMBL/GenBank/DDBJ databases">
        <authorList>
            <person name="Sun Q."/>
            <person name="Zhou Y."/>
        </authorList>
    </citation>
    <scope>NUCLEOTIDE SEQUENCE</scope>
    <source>
        <strain evidence="2">CGMCC 1.15178</strain>
    </source>
</reference>
<dbReference type="AlphaFoldDB" id="A0A916YK51"/>
<protein>
    <submittedName>
        <fullName evidence="2">Uncharacterized protein</fullName>
    </submittedName>
</protein>
<evidence type="ECO:0000313" key="3">
    <source>
        <dbReference type="Proteomes" id="UP000612456"/>
    </source>
</evidence>